<evidence type="ECO:0000259" key="5">
    <source>
        <dbReference type="PROSITE" id="PS50222"/>
    </source>
</evidence>
<dbReference type="PROSITE" id="PS50222">
    <property type="entry name" value="EF_HAND_2"/>
    <property type="match status" value="2"/>
</dbReference>
<sequence>MGAKDSKPSVISYEDAIKRVSDADFKRLKDAFKKIAGLNNYLNKNAFIKDVLGEGVPVPVAEHIFLACGGTSKGITFSNLLCGLVLLTKGREEEKIKFLFGLYSNENGTYIYRDEMVKLIISSEGRPNETIAALFFESEKVTYDQFKEWLLRFPQATALSQWLLLEPAAPQALPDADSPTFYQTLAGVTHLEEHEILGLEPRYWKLQSTSPSGQLDFETLKPLITPPVPQTAVDGLFRAFDQNHDQHVDFKEMACGISAACRGPLAERQKFCFKVFDKDQDGRLNHAELQQMADMLLLVRAESCATPDYTSLDSVEAIIASLQKQVPDCLENGLTVEDYLLWAVDNPLTSLFQQLIFQVCHVVLGLRPTSRQEEQEVVMGWLQREERRGLLPGQLWYLISYDWWTAWLDYVSNSLTRGGSVPRLTNATENPPRKTASSSALTLLDLPSGKVHKIPDKNAFWLLSKKKLQTLSANLLRGSWWWFGRMSPSSSPVASRKSLPMGLLCPRPGPVDNTSLVVPPPVTGINKIPPLTAEGGKLRRSNLVKGRDYQLLPLALWKALEQWYGGSPALPRQVIRPTDGAEPELELYPLVLKIMRHQTNPRPPNQQQTWSDVVGGYGAAALVSAGYGYVPQSTTPKRYVAYMAAFSKLATIRQVYEFLCSTLKLRAEDVRLWHCKDEINMVLLEEEELSLETLGVEDDSQLLLEVRNKDLTWPEEMGSLQQQQQQNSRRQSMLGPTEKGATGLNNLGNTCFMNAALQCVSNTRPLTQYFIKNMHFYEVNYNNDLGMKGNIAKKYGELIRELWSGTAKTIPPLKLRMTISKYAPRFNGFQQHDSQELLAFLLDGLHEDLNRVHEKLYSELKDSAGRPDVEVAQEAWENHILRNKSIVVDLFHGQLKSKVMCRVCGHESVRFDPFNYLSLPLPMESCVHLEVIVVKLDGTVPVKYGMRLNTDSKYSAVKEHLCQLMGIPSCKLSLAEVASAQLKMTFSDADKIRPQYASPLYAYELPATLAVPEGLEDEERSSLGSTGSRNSEAQTFTRIQRMTRPPADPSSLPYSFVNGPLTPSANNPANGPLNGNRPPSESESPPSMELPRRTESESSPDSAICRLTPESQVGGDNKVITHNSDSQLGGSISGSSRGRASPTPSLGTSSSDSSQHLPGGDCDRPNYIIAHHRKMIRQENYFVSWQRTQPSLFGLPILVPCGQGTTHKALYEAVWIQVARLVSPLPPSSAPNHALDCDDSLGYEFPFVLKAVAPGGVQCSWCPWNRFCRGCRIQCSDLEFNNASTHLAIDWDPTALHLRYQNSKEKVFVEHESVAITRQKHSEPIGLTHCLEAFTREEHLSDEEKYLCSTCKERQTATKKLQLWRLPPILIVHLKRFQLVNNKWIKSQKVVEFPRNNFDPTDFLASVPKETLLRHSELLEEEAELHSGLSNGSSNPRPRERVESTSLANTPVVDGALQDFHQHKLLDNTDPFKLNYKLYAIVCHTGILGGGHYVSYACNPNGKWYCYNDSRCREVPEEQIDSSSAYMLFYERVGLDHDQYMPNVEGKTRDERTEFEDDIESELRRSGNNNNCVLS</sequence>
<organism evidence="8 9">
    <name type="scientific">Cloeon dipterum</name>
    <dbReference type="NCBI Taxonomy" id="197152"/>
    <lineage>
        <taxon>Eukaryota</taxon>
        <taxon>Metazoa</taxon>
        <taxon>Ecdysozoa</taxon>
        <taxon>Arthropoda</taxon>
        <taxon>Hexapoda</taxon>
        <taxon>Insecta</taxon>
        <taxon>Pterygota</taxon>
        <taxon>Palaeoptera</taxon>
        <taxon>Ephemeroptera</taxon>
        <taxon>Pisciforma</taxon>
        <taxon>Baetidae</taxon>
        <taxon>Cloeon</taxon>
    </lineage>
</organism>
<dbReference type="InterPro" id="IPR028889">
    <property type="entry name" value="USP"/>
</dbReference>
<dbReference type="Pfam" id="PF13202">
    <property type="entry name" value="EF-hand_5"/>
    <property type="match status" value="1"/>
</dbReference>
<dbReference type="GO" id="GO:0005794">
    <property type="term" value="C:Golgi apparatus"/>
    <property type="evidence" value="ECO:0007669"/>
    <property type="project" value="TreeGrafter"/>
</dbReference>
<keyword evidence="3" id="KW-0106">Calcium</keyword>
<feature type="region of interest" description="Disordered" evidence="4">
    <location>
        <begin position="1015"/>
        <end position="1164"/>
    </location>
</feature>
<feature type="domain" description="EF-hand" evidence="5">
    <location>
        <begin position="228"/>
        <end position="263"/>
    </location>
</feature>
<evidence type="ECO:0000256" key="2">
    <source>
        <dbReference type="ARBA" id="ARBA00012759"/>
    </source>
</evidence>
<dbReference type="GO" id="GO:0005509">
    <property type="term" value="F:calcium ion binding"/>
    <property type="evidence" value="ECO:0007669"/>
    <property type="project" value="InterPro"/>
</dbReference>
<dbReference type="InterPro" id="IPR002048">
    <property type="entry name" value="EF_hand_dom"/>
</dbReference>
<feature type="domain" description="EF-hand" evidence="5">
    <location>
        <begin position="264"/>
        <end position="299"/>
    </location>
</feature>
<dbReference type="GO" id="GO:0016579">
    <property type="term" value="P:protein deubiquitination"/>
    <property type="evidence" value="ECO:0007669"/>
    <property type="project" value="InterPro"/>
</dbReference>
<dbReference type="PROSITE" id="PS51283">
    <property type="entry name" value="DUSP"/>
    <property type="match status" value="1"/>
</dbReference>
<dbReference type="SMART" id="SM00695">
    <property type="entry name" value="DUSP"/>
    <property type="match status" value="1"/>
</dbReference>
<dbReference type="Pfam" id="PF00443">
    <property type="entry name" value="UCH"/>
    <property type="match status" value="1"/>
</dbReference>
<accession>A0A8S1DAS0</accession>
<dbReference type="InterPro" id="IPR038765">
    <property type="entry name" value="Papain-like_cys_pep_sf"/>
</dbReference>
<name>A0A8S1DAS0_9INSE</name>
<dbReference type="InterPro" id="IPR018247">
    <property type="entry name" value="EF_Hand_1_Ca_BS"/>
</dbReference>
<keyword evidence="9" id="KW-1185">Reference proteome</keyword>
<dbReference type="Pfam" id="PF06337">
    <property type="entry name" value="DUSP"/>
    <property type="match status" value="1"/>
</dbReference>
<feature type="compositionally biased region" description="Low complexity" evidence="4">
    <location>
        <begin position="1063"/>
        <end position="1087"/>
    </location>
</feature>
<dbReference type="PROSITE" id="PS00972">
    <property type="entry name" value="USP_1"/>
    <property type="match status" value="1"/>
</dbReference>
<dbReference type="GO" id="GO:0004843">
    <property type="term" value="F:cysteine-type deubiquitinase activity"/>
    <property type="evidence" value="ECO:0007669"/>
    <property type="project" value="UniProtKB-EC"/>
</dbReference>
<evidence type="ECO:0000256" key="1">
    <source>
        <dbReference type="ARBA" id="ARBA00000707"/>
    </source>
</evidence>
<dbReference type="FunFam" id="3.10.20.90:FF:000218">
    <property type="entry name" value="Ubiquitin carboxyl-terminal hydrolase 32"/>
    <property type="match status" value="1"/>
</dbReference>
<evidence type="ECO:0000313" key="8">
    <source>
        <dbReference type="EMBL" id="CAB3376871.1"/>
    </source>
</evidence>
<comment type="caution">
    <text evidence="8">The sequence shown here is derived from an EMBL/GenBank/DDBJ whole genome shotgun (WGS) entry which is preliminary data.</text>
</comment>
<dbReference type="InterPro" id="IPR001394">
    <property type="entry name" value="Peptidase_C19_UCH"/>
</dbReference>
<dbReference type="SUPFAM" id="SSF47473">
    <property type="entry name" value="EF-hand"/>
    <property type="match status" value="2"/>
</dbReference>
<evidence type="ECO:0000313" key="9">
    <source>
        <dbReference type="Proteomes" id="UP000494165"/>
    </source>
</evidence>
<feature type="domain" description="DUSP" evidence="7">
    <location>
        <begin position="369"/>
        <end position="575"/>
    </location>
</feature>
<proteinExistence type="predicted"/>
<dbReference type="InterPro" id="IPR006615">
    <property type="entry name" value="Pept_C19_DUSP"/>
</dbReference>
<feature type="region of interest" description="Disordered" evidence="4">
    <location>
        <begin position="716"/>
        <end position="739"/>
    </location>
</feature>
<dbReference type="InterPro" id="IPR050185">
    <property type="entry name" value="Ub_carboxyl-term_hydrolase"/>
</dbReference>
<dbReference type="OrthoDB" id="265776at2759"/>
<dbReference type="Gene3D" id="3.10.20.90">
    <property type="entry name" value="Phosphatidylinositol 3-kinase Catalytic Subunit, Chain A, domain 1"/>
    <property type="match status" value="1"/>
</dbReference>
<feature type="compositionally biased region" description="Polar residues" evidence="4">
    <location>
        <begin position="1022"/>
        <end position="1040"/>
    </location>
</feature>
<dbReference type="InterPro" id="IPR011992">
    <property type="entry name" value="EF-hand-dom_pair"/>
</dbReference>
<dbReference type="Pfam" id="PF25265">
    <property type="entry name" value="USP32_N"/>
    <property type="match status" value="1"/>
</dbReference>
<dbReference type="EC" id="3.4.19.12" evidence="2"/>
<dbReference type="InterPro" id="IPR057368">
    <property type="entry name" value="USP32_N"/>
</dbReference>
<dbReference type="SUPFAM" id="SSF54001">
    <property type="entry name" value="Cysteine proteinases"/>
    <property type="match status" value="1"/>
</dbReference>
<dbReference type="Gene3D" id="1.10.238.10">
    <property type="entry name" value="EF-hand"/>
    <property type="match status" value="3"/>
</dbReference>
<feature type="domain" description="USP" evidence="6">
    <location>
        <begin position="742"/>
        <end position="1533"/>
    </location>
</feature>
<dbReference type="Gene3D" id="3.30.2230.10">
    <property type="entry name" value="DUSP-like"/>
    <property type="match status" value="1"/>
</dbReference>
<evidence type="ECO:0000256" key="4">
    <source>
        <dbReference type="SAM" id="MobiDB-lite"/>
    </source>
</evidence>
<feature type="region of interest" description="Disordered" evidence="4">
    <location>
        <begin position="1424"/>
        <end position="1445"/>
    </location>
</feature>
<dbReference type="EMBL" id="CADEPI010000135">
    <property type="protein sequence ID" value="CAB3376871.1"/>
    <property type="molecule type" value="Genomic_DNA"/>
</dbReference>
<dbReference type="PANTHER" id="PTHR21646">
    <property type="entry name" value="UBIQUITIN CARBOXYL-TERMINAL HYDROLASE"/>
    <property type="match status" value="1"/>
</dbReference>
<gene>
    <name evidence="8" type="ORF">CLODIP_2_CD06069</name>
</gene>
<dbReference type="PROSITE" id="PS00973">
    <property type="entry name" value="USP_2"/>
    <property type="match status" value="1"/>
</dbReference>
<dbReference type="PROSITE" id="PS50235">
    <property type="entry name" value="USP_3"/>
    <property type="match status" value="1"/>
</dbReference>
<evidence type="ECO:0000259" key="6">
    <source>
        <dbReference type="PROSITE" id="PS50235"/>
    </source>
</evidence>
<dbReference type="FunFam" id="3.90.70.10:FF:000018">
    <property type="entry name" value="Ubiquitin carboxyl-terminal hydrolase 32"/>
    <property type="match status" value="1"/>
</dbReference>
<dbReference type="PANTHER" id="PTHR21646:SF76">
    <property type="entry name" value="UBIQUITIN CARBOXYL-TERMINAL HYDROLASE 32"/>
    <property type="match status" value="1"/>
</dbReference>
<evidence type="ECO:0000259" key="7">
    <source>
        <dbReference type="PROSITE" id="PS51283"/>
    </source>
</evidence>
<evidence type="ECO:0000256" key="3">
    <source>
        <dbReference type="ARBA" id="ARBA00022837"/>
    </source>
</evidence>
<dbReference type="InterPro" id="IPR018200">
    <property type="entry name" value="USP_CS"/>
</dbReference>
<protein>
    <recommendedName>
        <fullName evidence="2">ubiquitinyl hydrolase 1</fullName>
        <ecNumber evidence="2">3.4.19.12</ecNumber>
    </recommendedName>
</protein>
<dbReference type="SUPFAM" id="SSF143791">
    <property type="entry name" value="DUSP-like"/>
    <property type="match status" value="1"/>
</dbReference>
<feature type="compositionally biased region" description="Low complexity" evidence="4">
    <location>
        <begin position="1124"/>
        <end position="1154"/>
    </location>
</feature>
<dbReference type="Gene3D" id="3.90.70.10">
    <property type="entry name" value="Cysteine proteinases"/>
    <property type="match status" value="2"/>
</dbReference>
<dbReference type="InterPro" id="IPR035927">
    <property type="entry name" value="DUSP-like_sf"/>
</dbReference>
<dbReference type="CDD" id="cd00051">
    <property type="entry name" value="EFh"/>
    <property type="match status" value="1"/>
</dbReference>
<dbReference type="Proteomes" id="UP000494165">
    <property type="component" value="Unassembled WGS sequence"/>
</dbReference>
<reference evidence="8 9" key="1">
    <citation type="submission" date="2020-04" db="EMBL/GenBank/DDBJ databases">
        <authorList>
            <person name="Alioto T."/>
            <person name="Alioto T."/>
            <person name="Gomez Garrido J."/>
        </authorList>
    </citation>
    <scope>NUCLEOTIDE SEQUENCE [LARGE SCALE GENOMIC DNA]</scope>
</reference>
<comment type="catalytic activity">
    <reaction evidence="1">
        <text>Thiol-dependent hydrolysis of ester, thioester, amide, peptide and isopeptide bonds formed by the C-terminal Gly of ubiquitin (a 76-residue protein attached to proteins as an intracellular targeting signal).</text>
        <dbReference type="EC" id="3.4.19.12"/>
    </reaction>
</comment>
<dbReference type="PROSITE" id="PS00018">
    <property type="entry name" value="EF_HAND_1"/>
    <property type="match status" value="2"/>
</dbReference>
<dbReference type="SMART" id="SM00054">
    <property type="entry name" value="EFh"/>
    <property type="match status" value="2"/>
</dbReference>